<protein>
    <submittedName>
        <fullName evidence="3">Outer membrane biogenesis protein BamB</fullName>
    </submittedName>
</protein>
<dbReference type="PANTHER" id="PTHR34512">
    <property type="entry name" value="CELL SURFACE PROTEIN"/>
    <property type="match status" value="1"/>
</dbReference>
<evidence type="ECO:0000259" key="2">
    <source>
        <dbReference type="Pfam" id="PF13360"/>
    </source>
</evidence>
<organism evidence="3 4">
    <name type="scientific">Rubripirellula reticaptiva</name>
    <dbReference type="NCBI Taxonomy" id="2528013"/>
    <lineage>
        <taxon>Bacteria</taxon>
        <taxon>Pseudomonadati</taxon>
        <taxon>Planctomycetota</taxon>
        <taxon>Planctomycetia</taxon>
        <taxon>Pirellulales</taxon>
        <taxon>Pirellulaceae</taxon>
        <taxon>Rubripirellula</taxon>
    </lineage>
</organism>
<proteinExistence type="predicted"/>
<dbReference type="Pfam" id="PF13360">
    <property type="entry name" value="PQQ_2"/>
    <property type="match status" value="2"/>
</dbReference>
<dbReference type="SUPFAM" id="SSF50998">
    <property type="entry name" value="Quinoprotein alcohol dehydrogenase-like"/>
    <property type="match status" value="1"/>
</dbReference>
<dbReference type="Gene3D" id="2.60.120.560">
    <property type="entry name" value="Exo-inulinase, domain 1"/>
    <property type="match status" value="1"/>
</dbReference>
<feature type="domain" description="Pyrrolo-quinoline quinone repeat" evidence="2">
    <location>
        <begin position="142"/>
        <end position="357"/>
    </location>
</feature>
<accession>A0A5C6EEY5</accession>
<feature type="region of interest" description="Disordered" evidence="1">
    <location>
        <begin position="443"/>
        <end position="467"/>
    </location>
</feature>
<comment type="caution">
    <text evidence="3">The sequence shown here is derived from an EMBL/GenBank/DDBJ whole genome shotgun (WGS) entry which is preliminary data.</text>
</comment>
<dbReference type="Gene3D" id="2.130.10.10">
    <property type="entry name" value="YVTN repeat-like/Quinoprotein amine dehydrogenase"/>
    <property type="match status" value="2"/>
</dbReference>
<keyword evidence="4" id="KW-1185">Reference proteome</keyword>
<dbReference type="InterPro" id="IPR015943">
    <property type="entry name" value="WD40/YVTN_repeat-like_dom_sf"/>
</dbReference>
<dbReference type="InterPro" id="IPR011047">
    <property type="entry name" value="Quinoprotein_ADH-like_sf"/>
</dbReference>
<dbReference type="Proteomes" id="UP000317977">
    <property type="component" value="Unassembled WGS sequence"/>
</dbReference>
<feature type="compositionally biased region" description="Low complexity" evidence="1">
    <location>
        <begin position="445"/>
        <end position="466"/>
    </location>
</feature>
<reference evidence="3 4" key="1">
    <citation type="submission" date="2019-02" db="EMBL/GenBank/DDBJ databases">
        <title>Deep-cultivation of Planctomycetes and their phenomic and genomic characterization uncovers novel biology.</title>
        <authorList>
            <person name="Wiegand S."/>
            <person name="Jogler M."/>
            <person name="Boedeker C."/>
            <person name="Pinto D."/>
            <person name="Vollmers J."/>
            <person name="Rivas-Marin E."/>
            <person name="Kohn T."/>
            <person name="Peeters S.H."/>
            <person name="Heuer A."/>
            <person name="Rast P."/>
            <person name="Oberbeckmann S."/>
            <person name="Bunk B."/>
            <person name="Jeske O."/>
            <person name="Meyerdierks A."/>
            <person name="Storesund J.E."/>
            <person name="Kallscheuer N."/>
            <person name="Luecker S."/>
            <person name="Lage O.M."/>
            <person name="Pohl T."/>
            <person name="Merkel B.J."/>
            <person name="Hornburger P."/>
            <person name="Mueller R.-W."/>
            <person name="Bruemmer F."/>
            <person name="Labrenz M."/>
            <person name="Spormann A.M."/>
            <person name="Op Den Camp H."/>
            <person name="Overmann J."/>
            <person name="Amann R."/>
            <person name="Jetten M.S.M."/>
            <person name="Mascher T."/>
            <person name="Medema M.H."/>
            <person name="Devos D.P."/>
            <person name="Kaster A.-K."/>
            <person name="Ovreas L."/>
            <person name="Rohde M."/>
            <person name="Galperin M.Y."/>
            <person name="Jogler C."/>
        </authorList>
    </citation>
    <scope>NUCLEOTIDE SEQUENCE [LARGE SCALE GENOMIC DNA]</scope>
    <source>
        <strain evidence="3 4">Poly59</strain>
    </source>
</reference>
<sequence length="741" mass="79502">MLRRHCFAIACITCLTGNLYSGDWPQWRGPNQDSISMEKGLVDAFDPKGGEGSNVLWKSEVAAGISTPIVMNGRLFTIVRDQPDTNMDAERVIALDAVTGELLWENVYNVFLSDLPAERVGWSNVCGDAEMNRIYTLGACCLFQCIDGETGKTVWSRSLSEEFGMLSTYGGRTNTPIVYENLVVISGVTTGWDETARPGHRFLAFDKSDGKLVWLTGTRPLPEDTTYSTPVVRKINGQDVMVAGSGDGDVYGIQPRTGKILWNHRLSRRGINTSAVVDDAGQVYAAHGEENPEGTEMGAVVRIDAVAAGDGSGAAEVWRTESLTVGKSSPLLIGDRLYVVEDSSRLHVLDSANGEEVGKPLKLGTAMRGSLLYADGKIYAATASGIIHILRPTDTGLDSDFKVRLPKGHDVGGSMIAADGRVYLPTTGGLFCLATGESSGDAKSAEAVRSPSSSSKSEPSAASDASRTITQLQLVPAEAIVHPGQELAFTVNAFNAIGEPVAVQMGDVAFETTGRATVGSSGVFVPNADSAHVAATVNVRLGDAVGTARVRVIPVLPWQFDFTPGEVPVTWIGARYRHEYRKVDGEPMIVKISTIPKGTRSQTWFGPTDLHDYTVTADVKAQSGTSKLPDMGVIGQRYTLDLMGESQQLQIRTWAAQLRMAKSVPVTWQAGVWYTLKFSASVEDGVAVLKGKVWPRDEKEPDEWTVTATDEAANLIGSPGLFGNATNAEVFIDNVTVKATE</sequence>
<gene>
    <name evidence="3" type="ORF">Poly59_59780</name>
</gene>
<dbReference type="AlphaFoldDB" id="A0A5C6EEY5"/>
<dbReference type="RefSeq" id="WP_146537419.1">
    <property type="nucleotide sequence ID" value="NZ_SJPX01000006.1"/>
</dbReference>
<dbReference type="EMBL" id="SJPX01000006">
    <property type="protein sequence ID" value="TWU47004.1"/>
    <property type="molecule type" value="Genomic_DNA"/>
</dbReference>
<evidence type="ECO:0000313" key="3">
    <source>
        <dbReference type="EMBL" id="TWU47004.1"/>
    </source>
</evidence>
<evidence type="ECO:0000256" key="1">
    <source>
        <dbReference type="SAM" id="MobiDB-lite"/>
    </source>
</evidence>
<name>A0A5C6EEY5_9BACT</name>
<feature type="domain" description="Pyrrolo-quinoline quinone repeat" evidence="2">
    <location>
        <begin position="39"/>
        <end position="107"/>
    </location>
</feature>
<dbReference type="InterPro" id="IPR002372">
    <property type="entry name" value="PQQ_rpt_dom"/>
</dbReference>
<dbReference type="OrthoDB" id="244732at2"/>
<evidence type="ECO:0000313" key="4">
    <source>
        <dbReference type="Proteomes" id="UP000317977"/>
    </source>
</evidence>
<dbReference type="PANTHER" id="PTHR34512:SF30">
    <property type="entry name" value="OUTER MEMBRANE PROTEIN ASSEMBLY FACTOR BAMB"/>
    <property type="match status" value="1"/>
</dbReference>